<dbReference type="VEuPathDB" id="FungiDB:PV08_12090"/>
<dbReference type="PANTHER" id="PTHR15696">
    <property type="entry name" value="SMG-7 SUPPRESSOR WITH MORPHOLOGICAL EFFECT ON GENITALIA PROTEIN 7"/>
    <property type="match status" value="1"/>
</dbReference>
<feature type="compositionally biased region" description="Low complexity" evidence="1">
    <location>
        <begin position="14"/>
        <end position="34"/>
    </location>
</feature>
<sequence length="741" mass="84385">MSRFRPKAGLSETSQPSGPSATSSSSPIFNSKTSRAVRQRQQHQQVSLQSKSREEPSSNEFHRLTLVDHHRSNNHLSDPMRRSKRPALDQNACYPNKKDDRGPGLPFSARHERALSSPTSSTSARTPAPSQAYHSTQRTPLSSLKLPPASPTSGARPHSRPPSHLRSVSQEGAVNGHFKQPETRPISQEKLVDDLEKIYAGIVKLEKKCVETCHQQSQTANKLSHEQWQALIVLHRTLLHEYHDFFLACQHPTASPALRLLPTKHAMPARMCRHGIHSFLELLRDRLPFSLEHMLRFVYLAYQMIGLLMESVPAFYETWIECLGDLGRYRLAIEESDMRVREHWADIARMWYNRAADHSPTTGRIQHHLAVLARQNIVRQLFYYSKALISDIPFVNTRISIMRLFSPFLDKYETTSQKYLKVETSLVTAAGILFTHGFIHDYCSHISRFVSELDGTINRTGSNFKTQGAEMASCLIAMILDFGADENYLWKALCASSEKSRQTPTEGQSDPQSGKNPSEYPMVKTQLHRKFWEQDGPINAQDFIQAAPPLGDRSGVKFSSSDEVTSYVLPIWLQCTSIVASKAGDRNVLPFLHFTLAFIWSQSYVPEALICLEKFIPWTELAWSLNSMSKSGVADKEVESPEFPQPQSGTGRHLPEDFLMRGFKWSQYYYPPHFFDGQVTDEDERLLELPSHAAPRATRCLWVALRLAKLNRYITYDFQKQWFSVLPLPVVCRQSDVMDED</sequence>
<proteinExistence type="predicted"/>
<feature type="compositionally biased region" description="Basic and acidic residues" evidence="1">
    <location>
        <begin position="51"/>
        <end position="71"/>
    </location>
</feature>
<feature type="region of interest" description="Disordered" evidence="1">
    <location>
        <begin position="500"/>
        <end position="519"/>
    </location>
</feature>
<organism evidence="3 4">
    <name type="scientific">Exophiala spinifera</name>
    <dbReference type="NCBI Taxonomy" id="91928"/>
    <lineage>
        <taxon>Eukaryota</taxon>
        <taxon>Fungi</taxon>
        <taxon>Dikarya</taxon>
        <taxon>Ascomycota</taxon>
        <taxon>Pezizomycotina</taxon>
        <taxon>Eurotiomycetes</taxon>
        <taxon>Chaetothyriomycetidae</taxon>
        <taxon>Chaetothyriales</taxon>
        <taxon>Herpotrichiellaceae</taxon>
        <taxon>Exophiala</taxon>
    </lineage>
</organism>
<evidence type="ECO:0000256" key="1">
    <source>
        <dbReference type="SAM" id="MobiDB-lite"/>
    </source>
</evidence>
<dbReference type="PANTHER" id="PTHR15696:SF0">
    <property type="entry name" value="TELOMERASE-BINDING PROTEIN EST1A"/>
    <property type="match status" value="1"/>
</dbReference>
<gene>
    <name evidence="3" type="ORF">PV08_12090</name>
</gene>
<evidence type="ECO:0000313" key="4">
    <source>
        <dbReference type="Proteomes" id="UP000053328"/>
    </source>
</evidence>
<accession>A0A0D2AT27</accession>
<dbReference type="GeneID" id="27339173"/>
<reference evidence="3 4" key="1">
    <citation type="submission" date="2015-01" db="EMBL/GenBank/DDBJ databases">
        <title>The Genome Sequence of Exophiala spinifera CBS89968.</title>
        <authorList>
            <consortium name="The Broad Institute Genomics Platform"/>
            <person name="Cuomo C."/>
            <person name="de Hoog S."/>
            <person name="Gorbushina A."/>
            <person name="Stielow B."/>
            <person name="Teixiera M."/>
            <person name="Abouelleil A."/>
            <person name="Chapman S.B."/>
            <person name="Priest M."/>
            <person name="Young S.K."/>
            <person name="Wortman J."/>
            <person name="Nusbaum C."/>
            <person name="Birren B."/>
        </authorList>
    </citation>
    <scope>NUCLEOTIDE SEQUENCE [LARGE SCALE GENOMIC DNA]</scope>
    <source>
        <strain evidence="3 4">CBS 89968</strain>
    </source>
</reference>
<dbReference type="InterPro" id="IPR045153">
    <property type="entry name" value="Est1/Ebs1-like"/>
</dbReference>
<dbReference type="Proteomes" id="UP000053328">
    <property type="component" value="Unassembled WGS sequence"/>
</dbReference>
<dbReference type="SUPFAM" id="SSF48452">
    <property type="entry name" value="TPR-like"/>
    <property type="match status" value="1"/>
</dbReference>
<dbReference type="InterPro" id="IPR018834">
    <property type="entry name" value="DNA/RNA-bd_Est1-type"/>
</dbReference>
<feature type="domain" description="DNA/RNA-binding" evidence="2">
    <location>
        <begin position="348"/>
        <end position="421"/>
    </location>
</feature>
<feature type="compositionally biased region" description="Low complexity" evidence="1">
    <location>
        <begin position="140"/>
        <end position="153"/>
    </location>
</feature>
<dbReference type="EMBL" id="KN847507">
    <property type="protein sequence ID" value="KIW09660.1"/>
    <property type="molecule type" value="Genomic_DNA"/>
</dbReference>
<dbReference type="GO" id="GO:0005697">
    <property type="term" value="C:telomerase holoenzyme complex"/>
    <property type="evidence" value="ECO:0007669"/>
    <property type="project" value="TreeGrafter"/>
</dbReference>
<feature type="compositionally biased region" description="Low complexity" evidence="1">
    <location>
        <begin position="115"/>
        <end position="130"/>
    </location>
</feature>
<evidence type="ECO:0000313" key="3">
    <source>
        <dbReference type="EMBL" id="KIW09660.1"/>
    </source>
</evidence>
<dbReference type="AlphaFoldDB" id="A0A0D2AT27"/>
<feature type="compositionally biased region" description="Polar residues" evidence="1">
    <location>
        <begin position="502"/>
        <end position="516"/>
    </location>
</feature>
<dbReference type="Pfam" id="PF10373">
    <property type="entry name" value="EST1_DNA_bind"/>
    <property type="match status" value="1"/>
</dbReference>
<dbReference type="InterPro" id="IPR011990">
    <property type="entry name" value="TPR-like_helical_dom_sf"/>
</dbReference>
<evidence type="ECO:0000259" key="2">
    <source>
        <dbReference type="Pfam" id="PF10373"/>
    </source>
</evidence>
<dbReference type="FunFam" id="1.25.40.10:FF:000202">
    <property type="entry name" value="Unplaced genomic scaffold supercont1.7, whole genome shotgun sequence"/>
    <property type="match status" value="1"/>
</dbReference>
<dbReference type="STRING" id="91928.A0A0D2AT27"/>
<dbReference type="HOGENOM" id="CLU_010014_4_1_1"/>
<dbReference type="GO" id="GO:0042162">
    <property type="term" value="F:telomeric DNA binding"/>
    <property type="evidence" value="ECO:0007669"/>
    <property type="project" value="TreeGrafter"/>
</dbReference>
<dbReference type="GO" id="GO:0070034">
    <property type="term" value="F:telomerase RNA binding"/>
    <property type="evidence" value="ECO:0007669"/>
    <property type="project" value="TreeGrafter"/>
</dbReference>
<protein>
    <recommendedName>
        <fullName evidence="2">DNA/RNA-binding domain-containing protein</fullName>
    </recommendedName>
</protein>
<feature type="region of interest" description="Disordered" evidence="1">
    <location>
        <begin position="1"/>
        <end position="189"/>
    </location>
</feature>
<keyword evidence="4" id="KW-1185">Reference proteome</keyword>
<dbReference type="Gene3D" id="1.25.40.10">
    <property type="entry name" value="Tetratricopeptide repeat domain"/>
    <property type="match status" value="1"/>
</dbReference>
<dbReference type="RefSeq" id="XP_016229876.1">
    <property type="nucleotide sequence ID" value="XM_016386397.1"/>
</dbReference>
<dbReference type="OrthoDB" id="2017974at2759"/>
<name>A0A0D2AT27_9EURO</name>
<dbReference type="GO" id="GO:0000184">
    <property type="term" value="P:nuclear-transcribed mRNA catabolic process, nonsense-mediated decay"/>
    <property type="evidence" value="ECO:0007669"/>
    <property type="project" value="TreeGrafter"/>
</dbReference>